<reference evidence="2" key="1">
    <citation type="submission" date="2021-03" db="EMBL/GenBank/DDBJ databases">
        <authorList>
            <person name="Kanchanasin P."/>
            <person name="Saeng-In P."/>
            <person name="Phongsopitanun W."/>
            <person name="Yuki M."/>
            <person name="Kudo T."/>
            <person name="Ohkuma M."/>
            <person name="Tanasupawat S."/>
        </authorList>
    </citation>
    <scope>NUCLEOTIDE SEQUENCE</scope>
    <source>
        <strain evidence="2">GKU 128</strain>
    </source>
</reference>
<accession>A0A939PE23</accession>
<comment type="caution">
    <text evidence="2">The sequence shown here is derived from an EMBL/GenBank/DDBJ whole genome shotgun (WGS) entry which is preliminary data.</text>
</comment>
<evidence type="ECO:0000313" key="3">
    <source>
        <dbReference type="Proteomes" id="UP000669179"/>
    </source>
</evidence>
<dbReference type="Proteomes" id="UP000669179">
    <property type="component" value="Unassembled WGS sequence"/>
</dbReference>
<proteinExistence type="predicted"/>
<dbReference type="AlphaFoldDB" id="A0A939PE23"/>
<evidence type="ECO:0000256" key="1">
    <source>
        <dbReference type="SAM" id="MobiDB-lite"/>
    </source>
</evidence>
<name>A0A939PE23_9ACTN</name>
<dbReference type="RefSeq" id="WP_208258386.1">
    <property type="nucleotide sequence ID" value="NZ_JAGEOJ010000010.1"/>
</dbReference>
<sequence length="383" mass="41659">MVLSAEELHDPPETVPEIAPGLHEVIAVSGDAGLDEEALESLGTPEEQRELAHRNLRALPIERHEVVHADEGGSYHVLSGETAFTAGRVLVLDDLAPRLTGGPIPGDGLLVTLPTKFHVLLHPITGGTVLNALAAMAEDTVGLFSANEARLSPHVYWWRDGAMERLTALDGQSLTFDFPESFHEMIGEIPEPVHDPVKRRRHHYHFVHTVLRQVSQDYGPTLLASTPAGDLTGMLEKTWRDVGEDLPADERLPADGLLGNLLELNDDRLMLVSLPEPTAAAEAYFAAMIQPSGADACRFFTLEYATDPITNEPGAILGEWVEEGHRLHLTGMTTEPEDFLQAIANLLGSGAPEDAEADPEPVAEPEVAQDSAPGKRRGLFRRR</sequence>
<gene>
    <name evidence="2" type="ORF">J4573_25720</name>
</gene>
<keyword evidence="3" id="KW-1185">Reference proteome</keyword>
<feature type="compositionally biased region" description="Basic residues" evidence="1">
    <location>
        <begin position="374"/>
        <end position="383"/>
    </location>
</feature>
<dbReference type="EMBL" id="JAGEOJ010000010">
    <property type="protein sequence ID" value="MBO2450527.1"/>
    <property type="molecule type" value="Genomic_DNA"/>
</dbReference>
<feature type="region of interest" description="Disordered" evidence="1">
    <location>
        <begin position="347"/>
        <end position="383"/>
    </location>
</feature>
<feature type="compositionally biased region" description="Acidic residues" evidence="1">
    <location>
        <begin position="353"/>
        <end position="363"/>
    </location>
</feature>
<evidence type="ECO:0000313" key="2">
    <source>
        <dbReference type="EMBL" id="MBO2450527.1"/>
    </source>
</evidence>
<organism evidence="2 3">
    <name type="scientific">Actinomadura barringtoniae</name>
    <dbReference type="NCBI Taxonomy" id="1427535"/>
    <lineage>
        <taxon>Bacteria</taxon>
        <taxon>Bacillati</taxon>
        <taxon>Actinomycetota</taxon>
        <taxon>Actinomycetes</taxon>
        <taxon>Streptosporangiales</taxon>
        <taxon>Thermomonosporaceae</taxon>
        <taxon>Actinomadura</taxon>
    </lineage>
</organism>
<protein>
    <submittedName>
        <fullName evidence="2">Uncharacterized protein</fullName>
    </submittedName>
</protein>